<evidence type="ECO:0000313" key="2">
    <source>
        <dbReference type="Proteomes" id="UP000544095"/>
    </source>
</evidence>
<dbReference type="Proteomes" id="UP000544095">
    <property type="component" value="Unassembled WGS sequence"/>
</dbReference>
<keyword evidence="2" id="KW-1185">Reference proteome</keyword>
<gene>
    <name evidence="1" type="ORF">FPANT_3347</name>
</gene>
<name>A0A8H5PNK3_9HYPO</name>
<protein>
    <submittedName>
        <fullName evidence="1">RNA binding protein</fullName>
    </submittedName>
</protein>
<reference evidence="1 2" key="1">
    <citation type="submission" date="2020-05" db="EMBL/GenBank/DDBJ databases">
        <title>Identification and distribution of gene clusters putatively required for synthesis of sphingolipid metabolism inhibitors in phylogenetically diverse species of the filamentous fungus Fusarium.</title>
        <authorList>
            <person name="Kim H.-S."/>
            <person name="Busman M."/>
            <person name="Brown D.W."/>
            <person name="Divon H."/>
            <person name="Uhlig S."/>
            <person name="Proctor R.H."/>
        </authorList>
    </citation>
    <scope>NUCLEOTIDE SEQUENCE [LARGE SCALE GENOMIC DNA]</scope>
    <source>
        <strain evidence="1 2">NRRL 25211</strain>
    </source>
</reference>
<comment type="caution">
    <text evidence="1">The sequence shown here is derived from an EMBL/GenBank/DDBJ whole genome shotgun (WGS) entry which is preliminary data.</text>
</comment>
<organism evidence="1 2">
    <name type="scientific">Fusarium pseudoanthophilum</name>
    <dbReference type="NCBI Taxonomy" id="48495"/>
    <lineage>
        <taxon>Eukaryota</taxon>
        <taxon>Fungi</taxon>
        <taxon>Dikarya</taxon>
        <taxon>Ascomycota</taxon>
        <taxon>Pezizomycotina</taxon>
        <taxon>Sordariomycetes</taxon>
        <taxon>Hypocreomycetidae</taxon>
        <taxon>Hypocreales</taxon>
        <taxon>Nectriaceae</taxon>
        <taxon>Fusarium</taxon>
        <taxon>Fusarium fujikuroi species complex</taxon>
    </lineage>
</organism>
<evidence type="ECO:0000313" key="1">
    <source>
        <dbReference type="EMBL" id="KAF5599513.1"/>
    </source>
</evidence>
<dbReference type="AlphaFoldDB" id="A0A8H5PNK3"/>
<dbReference type="EMBL" id="JAAOAR010000150">
    <property type="protein sequence ID" value="KAF5599513.1"/>
    <property type="molecule type" value="Genomic_DNA"/>
</dbReference>
<accession>A0A8H5PNK3</accession>
<proteinExistence type="predicted"/>
<sequence>MSSNETPEKKIYVWPIDDAETDRLSGLLKMDFKTFNMKQHYLHSPQYVCHTCGKLTGLDDSVGTALAMGAHDAQFVIDYIKNPTPRIFHAHELQCCVDGTTYLERYSMERPEGQALKARFEALKASGGTPAPLPDDAAQGDSARLEYVPTWFRDQHVASGEGDTAKVEYYPKWFAGNAALVSYYPKWFSSKDPTASPALEKHTGKVDPEGTVEAKAADTASGENAKFEYPVRWFEASGDAAKFKYPVRWFDASGENAKFEYPVRWFTASGETANFEYPVRWFEAKEDGGANSDEAAKVKYYPKWFAGPEDGVLDTAKLEYYPKWFTGPDAVTALNAKGENATFEYYPKWFAAEGSASPGKEDAVKATGASDKPANVLYYPKWFASN</sequence>